<dbReference type="InterPro" id="IPR011024">
    <property type="entry name" value="G_crystallin-like"/>
</dbReference>
<keyword evidence="2" id="KW-0732">Signal</keyword>
<feature type="chain" id="PRO_5044254416" evidence="2">
    <location>
        <begin position="23"/>
        <end position="170"/>
    </location>
</feature>
<evidence type="ECO:0000256" key="1">
    <source>
        <dbReference type="SAM" id="MobiDB-lite"/>
    </source>
</evidence>
<feature type="signal peptide" evidence="2">
    <location>
        <begin position="1"/>
        <end position="22"/>
    </location>
</feature>
<dbReference type="RefSeq" id="WP_369243843.1">
    <property type="nucleotide sequence ID" value="NZ_CP163443.1"/>
</dbReference>
<proteinExistence type="predicted"/>
<gene>
    <name evidence="3" type="ORF">AB5J53_01580</name>
</gene>
<protein>
    <submittedName>
        <fullName evidence="3">Peptidase inhibitor family I36 protein</fullName>
    </submittedName>
</protein>
<dbReference type="EMBL" id="CP163443">
    <property type="protein sequence ID" value="XDQ50492.1"/>
    <property type="molecule type" value="Genomic_DNA"/>
</dbReference>
<feature type="compositionally biased region" description="Polar residues" evidence="1">
    <location>
        <begin position="62"/>
        <end position="78"/>
    </location>
</feature>
<accession>A0AB39R689</accession>
<organism evidence="3">
    <name type="scientific">Streptomyces sp. R41</name>
    <dbReference type="NCBI Taxonomy" id="3238632"/>
    <lineage>
        <taxon>Bacteria</taxon>
        <taxon>Bacillati</taxon>
        <taxon>Actinomycetota</taxon>
        <taxon>Actinomycetes</taxon>
        <taxon>Kitasatosporales</taxon>
        <taxon>Streptomycetaceae</taxon>
        <taxon>Streptomyces</taxon>
    </lineage>
</organism>
<reference evidence="3" key="1">
    <citation type="submission" date="2024-07" db="EMBL/GenBank/DDBJ databases">
        <authorList>
            <person name="Yu S.T."/>
        </authorList>
    </citation>
    <scope>NUCLEOTIDE SEQUENCE</scope>
    <source>
        <strain evidence="3">R41</strain>
    </source>
</reference>
<dbReference type="SUPFAM" id="SSF49695">
    <property type="entry name" value="gamma-Crystallin-like"/>
    <property type="match status" value="1"/>
</dbReference>
<sequence>MNARKRIAIGVATFALAGGATAGGAIGGGVAMAGGASGSGGSITAAGAARHSAVKQAENRDALTSTDGSSSVTAQRAPSNCPRGYLCVYPKANYKGTVKKVAQNNRNLEEYGGAFDTPYSAYNNGASCNVVVYEDTNYHGTHYKLNRGTGWKYIGYNLLNIYSNKWVNCS</sequence>
<dbReference type="AlphaFoldDB" id="A0AB39R689"/>
<name>A0AB39R689_9ACTN</name>
<dbReference type="Pfam" id="PF03995">
    <property type="entry name" value="Inhibitor_I36"/>
    <property type="match status" value="1"/>
</dbReference>
<feature type="region of interest" description="Disordered" evidence="1">
    <location>
        <begin position="58"/>
        <end position="78"/>
    </location>
</feature>
<evidence type="ECO:0000256" key="2">
    <source>
        <dbReference type="SAM" id="SignalP"/>
    </source>
</evidence>
<evidence type="ECO:0000313" key="3">
    <source>
        <dbReference type="EMBL" id="XDQ50492.1"/>
    </source>
</evidence>
<dbReference type="Gene3D" id="2.60.20.10">
    <property type="entry name" value="Crystallins"/>
    <property type="match status" value="1"/>
</dbReference>